<accession>A0A562V251</accession>
<dbReference type="InterPro" id="IPR036388">
    <property type="entry name" value="WH-like_DNA-bd_sf"/>
</dbReference>
<name>A0A562V251_9ACTN</name>
<dbReference type="PANTHER" id="PTHR33169">
    <property type="entry name" value="PADR-FAMILY TRANSCRIPTIONAL REGULATOR"/>
    <property type="match status" value="1"/>
</dbReference>
<dbReference type="AlphaFoldDB" id="A0A562V251"/>
<dbReference type="InterPro" id="IPR005149">
    <property type="entry name" value="Tscrpt_reg_PadR_N"/>
</dbReference>
<evidence type="ECO:0000313" key="4">
    <source>
        <dbReference type="Proteomes" id="UP000321617"/>
    </source>
</evidence>
<dbReference type="RefSeq" id="WP_147138684.1">
    <property type="nucleotide sequence ID" value="NZ_BAABIJ010000002.1"/>
</dbReference>
<reference evidence="3 4" key="1">
    <citation type="journal article" date="2013" name="Stand. Genomic Sci.">
        <title>Genomic Encyclopedia of Type Strains, Phase I: The one thousand microbial genomes (KMG-I) project.</title>
        <authorList>
            <person name="Kyrpides N.C."/>
            <person name="Woyke T."/>
            <person name="Eisen J.A."/>
            <person name="Garrity G."/>
            <person name="Lilburn T.G."/>
            <person name="Beck B.J."/>
            <person name="Whitman W.B."/>
            <person name="Hugenholtz P."/>
            <person name="Klenk H.P."/>
        </authorList>
    </citation>
    <scope>NUCLEOTIDE SEQUENCE [LARGE SCALE GENOMIC DNA]</scope>
    <source>
        <strain evidence="3 4">DSM 45044</strain>
    </source>
</reference>
<keyword evidence="1" id="KW-0175">Coiled coil</keyword>
<dbReference type="OrthoDB" id="8443918at2"/>
<dbReference type="Proteomes" id="UP000321617">
    <property type="component" value="Unassembled WGS sequence"/>
</dbReference>
<dbReference type="InterPro" id="IPR036390">
    <property type="entry name" value="WH_DNA-bd_sf"/>
</dbReference>
<evidence type="ECO:0000256" key="1">
    <source>
        <dbReference type="SAM" id="Coils"/>
    </source>
</evidence>
<organism evidence="3 4">
    <name type="scientific">Stackebrandtia albiflava</name>
    <dbReference type="NCBI Taxonomy" id="406432"/>
    <lineage>
        <taxon>Bacteria</taxon>
        <taxon>Bacillati</taxon>
        <taxon>Actinomycetota</taxon>
        <taxon>Actinomycetes</taxon>
        <taxon>Glycomycetales</taxon>
        <taxon>Glycomycetaceae</taxon>
        <taxon>Stackebrandtia</taxon>
    </lineage>
</organism>
<sequence>MAKRRKVANLLGLAVLSVLVHRPMHPYEIAGALRGWGKESDIPVKWGSLYSVVQNLAKHGFIEVAGTTREGNRPERTSYRITDAGMAEMSDWTRELLSTAEREAPRFRVGLSVMAALPPDEVATLLTDRITALDAQITALREELDTNREAVPRLFLIENEYDLARFEAEADWMRRLRDELTTGTFPGLADWRAFHGDNTMPQAYRELAERNIAPE</sequence>
<evidence type="ECO:0000259" key="2">
    <source>
        <dbReference type="Pfam" id="PF03551"/>
    </source>
</evidence>
<proteinExistence type="predicted"/>
<dbReference type="PANTHER" id="PTHR33169:SF14">
    <property type="entry name" value="TRANSCRIPTIONAL REGULATOR RV3488"/>
    <property type="match status" value="1"/>
</dbReference>
<evidence type="ECO:0000313" key="3">
    <source>
        <dbReference type="EMBL" id="TWJ11954.1"/>
    </source>
</evidence>
<protein>
    <submittedName>
        <fullName evidence="3">PadR family transcriptional regulator</fullName>
    </submittedName>
</protein>
<comment type="caution">
    <text evidence="3">The sequence shown here is derived from an EMBL/GenBank/DDBJ whole genome shotgun (WGS) entry which is preliminary data.</text>
</comment>
<dbReference type="Pfam" id="PF03551">
    <property type="entry name" value="PadR"/>
    <property type="match status" value="1"/>
</dbReference>
<dbReference type="InterPro" id="IPR052509">
    <property type="entry name" value="Metal_resp_DNA-bind_regulator"/>
</dbReference>
<dbReference type="SUPFAM" id="SSF46785">
    <property type="entry name" value="Winged helix' DNA-binding domain"/>
    <property type="match status" value="1"/>
</dbReference>
<keyword evidence="4" id="KW-1185">Reference proteome</keyword>
<dbReference type="EMBL" id="VLLL01000006">
    <property type="protein sequence ID" value="TWJ11954.1"/>
    <property type="molecule type" value="Genomic_DNA"/>
</dbReference>
<dbReference type="Gene3D" id="1.10.10.10">
    <property type="entry name" value="Winged helix-like DNA-binding domain superfamily/Winged helix DNA-binding domain"/>
    <property type="match status" value="1"/>
</dbReference>
<gene>
    <name evidence="3" type="ORF">LX16_2697</name>
</gene>
<feature type="domain" description="Transcription regulator PadR N-terminal" evidence="2">
    <location>
        <begin position="15"/>
        <end position="90"/>
    </location>
</feature>
<feature type="coiled-coil region" evidence="1">
    <location>
        <begin position="123"/>
        <end position="150"/>
    </location>
</feature>